<evidence type="ECO:0000256" key="4">
    <source>
        <dbReference type="ARBA" id="ARBA00022692"/>
    </source>
</evidence>
<evidence type="ECO:0008006" key="12">
    <source>
        <dbReference type="Google" id="ProtNLM"/>
    </source>
</evidence>
<feature type="transmembrane region" description="Helical" evidence="7">
    <location>
        <begin position="128"/>
        <end position="148"/>
    </location>
</feature>
<dbReference type="Gene3D" id="1.20.1250.20">
    <property type="entry name" value="MFS general substrate transporter like domains"/>
    <property type="match status" value="2"/>
</dbReference>
<feature type="transmembrane region" description="Helical" evidence="7">
    <location>
        <begin position="429"/>
        <end position="452"/>
    </location>
</feature>
<keyword evidence="5 7" id="KW-1133">Transmembrane helix</keyword>
<comment type="subcellular location">
    <subcellularLocation>
        <location evidence="1">Membrane</location>
        <topology evidence="1">Multi-pass membrane protein</topology>
    </subcellularLocation>
</comment>
<feature type="transmembrane region" description="Helical" evidence="7">
    <location>
        <begin position="327"/>
        <end position="349"/>
    </location>
</feature>
<dbReference type="Pfam" id="PF03092">
    <property type="entry name" value="BT1"/>
    <property type="match status" value="1"/>
</dbReference>
<proteinExistence type="inferred from homology"/>
<dbReference type="OMA" id="WYTNREP"/>
<dbReference type="OrthoDB" id="754047at2759"/>
<dbReference type="PANTHER" id="PTHR31585">
    <property type="entry name" value="FOLATE-BIOPTERIN TRANSPORTER 1, CHLOROPLASTIC"/>
    <property type="match status" value="1"/>
</dbReference>
<organism evidence="9 10">
    <name type="scientific">Polarella glacialis</name>
    <name type="common">Dinoflagellate</name>
    <dbReference type="NCBI Taxonomy" id="89957"/>
    <lineage>
        <taxon>Eukaryota</taxon>
        <taxon>Sar</taxon>
        <taxon>Alveolata</taxon>
        <taxon>Dinophyceae</taxon>
        <taxon>Suessiales</taxon>
        <taxon>Suessiaceae</taxon>
        <taxon>Polarella</taxon>
    </lineage>
</organism>
<dbReference type="GO" id="GO:0016020">
    <property type="term" value="C:membrane"/>
    <property type="evidence" value="ECO:0007669"/>
    <property type="project" value="UniProtKB-SubCell"/>
</dbReference>
<evidence type="ECO:0000256" key="1">
    <source>
        <dbReference type="ARBA" id="ARBA00004141"/>
    </source>
</evidence>
<dbReference type="PANTHER" id="PTHR31585:SF51">
    <property type="entry name" value="TRANSPORTER, PUTATIVE-RELATED"/>
    <property type="match status" value="1"/>
</dbReference>
<dbReference type="SUPFAM" id="SSF103473">
    <property type="entry name" value="MFS general substrate transporter"/>
    <property type="match status" value="2"/>
</dbReference>
<gene>
    <name evidence="8" type="ORF">PGLA1383_LOCUS6165</name>
    <name evidence="9" type="ORF">PGLA2088_LOCUS51381</name>
</gene>
<feature type="transmembrane region" description="Helical" evidence="7">
    <location>
        <begin position="102"/>
        <end position="122"/>
    </location>
</feature>
<name>A0A813LYU5_POLGL</name>
<accession>A0A813LYU5</accession>
<keyword evidence="3" id="KW-0813">Transport</keyword>
<dbReference type="InterPro" id="IPR039309">
    <property type="entry name" value="BT1"/>
</dbReference>
<feature type="transmembrane region" description="Helical" evidence="7">
    <location>
        <begin position="198"/>
        <end position="217"/>
    </location>
</feature>
<keyword evidence="4 7" id="KW-0812">Transmembrane</keyword>
<feature type="transmembrane region" description="Helical" evidence="7">
    <location>
        <begin position="472"/>
        <end position="494"/>
    </location>
</feature>
<comment type="similarity">
    <text evidence="2">Belongs to the major facilitator superfamily. Folate-biopterin transporter (TC 2.A.71) family.</text>
</comment>
<dbReference type="AlphaFoldDB" id="A0A813LYU5"/>
<keyword evidence="6 7" id="KW-0472">Membrane</keyword>
<comment type="caution">
    <text evidence="9">The sequence shown here is derived from an EMBL/GenBank/DDBJ whole genome shotgun (WGS) entry which is preliminary data.</text>
</comment>
<dbReference type="EMBL" id="CAJNNW010037639">
    <property type="protein sequence ID" value="CAE8743416.1"/>
    <property type="molecule type" value="Genomic_DNA"/>
</dbReference>
<evidence type="ECO:0000313" key="8">
    <source>
        <dbReference type="EMBL" id="CAE8587325.1"/>
    </source>
</evidence>
<keyword evidence="11" id="KW-1185">Reference proteome</keyword>
<dbReference type="EMBL" id="CAJNNV010002516">
    <property type="protein sequence ID" value="CAE8587325.1"/>
    <property type="molecule type" value="Genomic_DNA"/>
</dbReference>
<feature type="transmembrane region" description="Helical" evidence="7">
    <location>
        <begin position="169"/>
        <end position="192"/>
    </location>
</feature>
<evidence type="ECO:0000256" key="3">
    <source>
        <dbReference type="ARBA" id="ARBA00022448"/>
    </source>
</evidence>
<dbReference type="InterPro" id="IPR004324">
    <property type="entry name" value="FBT"/>
</dbReference>
<reference evidence="9" key="1">
    <citation type="submission" date="2021-02" db="EMBL/GenBank/DDBJ databases">
        <authorList>
            <person name="Dougan E. K."/>
            <person name="Rhodes N."/>
            <person name="Thang M."/>
            <person name="Chan C."/>
        </authorList>
    </citation>
    <scope>NUCLEOTIDE SEQUENCE</scope>
</reference>
<dbReference type="Proteomes" id="UP000626109">
    <property type="component" value="Unassembled WGS sequence"/>
</dbReference>
<dbReference type="NCBIfam" id="TIGR00788">
    <property type="entry name" value="fbt"/>
    <property type="match status" value="1"/>
</dbReference>
<dbReference type="Proteomes" id="UP000654075">
    <property type="component" value="Unassembled WGS sequence"/>
</dbReference>
<feature type="transmembrane region" description="Helical" evidence="7">
    <location>
        <begin position="237"/>
        <end position="259"/>
    </location>
</feature>
<feature type="transmembrane region" description="Helical" evidence="7">
    <location>
        <begin position="361"/>
        <end position="381"/>
    </location>
</feature>
<dbReference type="InterPro" id="IPR036259">
    <property type="entry name" value="MFS_trans_sf"/>
</dbReference>
<evidence type="ECO:0000256" key="2">
    <source>
        <dbReference type="ARBA" id="ARBA00007015"/>
    </source>
</evidence>
<protein>
    <recommendedName>
        <fullName evidence="12">Folate/biopterin transporter</fullName>
    </recommendedName>
</protein>
<feature type="transmembrane region" description="Helical" evidence="7">
    <location>
        <begin position="265"/>
        <end position="283"/>
    </location>
</feature>
<evidence type="ECO:0000313" key="10">
    <source>
        <dbReference type="Proteomes" id="UP000626109"/>
    </source>
</evidence>
<evidence type="ECO:0000256" key="5">
    <source>
        <dbReference type="ARBA" id="ARBA00022989"/>
    </source>
</evidence>
<evidence type="ECO:0000313" key="11">
    <source>
        <dbReference type="Proteomes" id="UP000654075"/>
    </source>
</evidence>
<sequence>MTAVASQPPGVAFPSWLSRLQEAFGGRLLLCLAIAHGGLKGFNAGGGNAGLVGVPIDFLLREFQVDAASLQVYKAAVMLPWSIKPLLGLLSDGLPVCGYHRLPYFVISALAGSCACLAIPLLPNSSLLFVLFLLFCIFLQVSWTDLLSEAVYSVRLKEFPSQGPNLISFVWGAIAVGKLASVALVGPIMGYFGNRAPYLAGFPVALLALLIPFFNLAEERPSQERRCARVSGADLPLAVVALVIGAGALGLGLVSVLGGSLQLKVAAAGALAVLCLGLVSLTLSPVIAKVNAFFFLQHLCSLSIDGASFYFFTDGEEQYAEGPHFSTVFYTSVLGLVSTACSLLGMFAYNRWLQHWSYPRILIVGNLLSVSVSLLSCVVFLRWNLRLGISDRFFVLASGAVSTVVFEIAWLPGMLIISQLCPEGREATMFALLAGMANLGMALGSYFGAFLLHTLGVEPRGALGESAQFDRLWLAALLAALGPCLPLCLVHVLVPDVGQQEKIKGLDSATQGSPLARFLARRRRKVPENISLEMQSIVGSPAAWSEVEIGNAREMRSQESPVSATLLKTSPH</sequence>
<evidence type="ECO:0000256" key="6">
    <source>
        <dbReference type="ARBA" id="ARBA00023136"/>
    </source>
</evidence>
<evidence type="ECO:0000256" key="7">
    <source>
        <dbReference type="SAM" id="Phobius"/>
    </source>
</evidence>
<feature type="transmembrane region" description="Helical" evidence="7">
    <location>
        <begin position="393"/>
        <end position="417"/>
    </location>
</feature>
<evidence type="ECO:0000313" key="9">
    <source>
        <dbReference type="EMBL" id="CAE8743416.1"/>
    </source>
</evidence>